<dbReference type="OrthoDB" id="10339775at2759"/>
<feature type="non-terminal residue" evidence="1">
    <location>
        <position position="1"/>
    </location>
</feature>
<proteinExistence type="predicted"/>
<dbReference type="Proteomes" id="UP000053841">
    <property type="component" value="Unassembled WGS sequence"/>
</dbReference>
<dbReference type="RefSeq" id="XP_007711044.1">
    <property type="nucleotide sequence ID" value="XM_007712854.1"/>
</dbReference>
<protein>
    <submittedName>
        <fullName evidence="1">Uncharacterized protein</fullName>
    </submittedName>
</protein>
<dbReference type="KEGG" id="bze:COCCADRAFT_92896"/>
<evidence type="ECO:0000313" key="1">
    <source>
        <dbReference type="EMBL" id="EUC34707.1"/>
    </source>
</evidence>
<evidence type="ECO:0000313" key="2">
    <source>
        <dbReference type="Proteomes" id="UP000053841"/>
    </source>
</evidence>
<sequence length="59" mass="6526">FFAIICSSETIHYCFLMAAIPPWMIIIQSSTVASRKTPVMRTSSSVTRQATTGLVECNQ</sequence>
<keyword evidence="2" id="KW-1185">Reference proteome</keyword>
<dbReference type="HOGENOM" id="CLU_2967140_0_0_1"/>
<organism evidence="1 2">
    <name type="scientific">Cochliobolus carbonum (strain 26-R-13)</name>
    <name type="common">Maize leaf spot fungus</name>
    <name type="synonym">Bipolaris zeicola</name>
    <dbReference type="NCBI Taxonomy" id="930089"/>
    <lineage>
        <taxon>Eukaryota</taxon>
        <taxon>Fungi</taxon>
        <taxon>Dikarya</taxon>
        <taxon>Ascomycota</taxon>
        <taxon>Pezizomycotina</taxon>
        <taxon>Dothideomycetes</taxon>
        <taxon>Pleosporomycetidae</taxon>
        <taxon>Pleosporales</taxon>
        <taxon>Pleosporineae</taxon>
        <taxon>Pleosporaceae</taxon>
        <taxon>Bipolaris</taxon>
    </lineage>
</organism>
<dbReference type="GeneID" id="19153467"/>
<name>W6Y5C5_COCC2</name>
<gene>
    <name evidence="1" type="ORF">COCCADRAFT_92896</name>
</gene>
<accession>W6Y5C5</accession>
<dbReference type="EMBL" id="KI964587">
    <property type="protein sequence ID" value="EUC34707.1"/>
    <property type="molecule type" value="Genomic_DNA"/>
</dbReference>
<dbReference type="AlphaFoldDB" id="W6Y5C5"/>
<reference evidence="1 2" key="1">
    <citation type="journal article" date="2013" name="PLoS Genet.">
        <title>Comparative genome structure, secondary metabolite, and effector coding capacity across Cochliobolus pathogens.</title>
        <authorList>
            <person name="Condon B.J."/>
            <person name="Leng Y."/>
            <person name="Wu D."/>
            <person name="Bushley K.E."/>
            <person name="Ohm R.A."/>
            <person name="Otillar R."/>
            <person name="Martin J."/>
            <person name="Schackwitz W."/>
            <person name="Grimwood J."/>
            <person name="MohdZainudin N."/>
            <person name="Xue C."/>
            <person name="Wang R."/>
            <person name="Manning V.A."/>
            <person name="Dhillon B."/>
            <person name="Tu Z.J."/>
            <person name="Steffenson B.J."/>
            <person name="Salamov A."/>
            <person name="Sun H."/>
            <person name="Lowry S."/>
            <person name="LaButti K."/>
            <person name="Han J."/>
            <person name="Copeland A."/>
            <person name="Lindquist E."/>
            <person name="Barry K."/>
            <person name="Schmutz J."/>
            <person name="Baker S.E."/>
            <person name="Ciuffetti L.M."/>
            <person name="Grigoriev I.V."/>
            <person name="Zhong S."/>
            <person name="Turgeon B.G."/>
        </authorList>
    </citation>
    <scope>NUCLEOTIDE SEQUENCE [LARGE SCALE GENOMIC DNA]</scope>
    <source>
        <strain evidence="1 2">26-R-13</strain>
    </source>
</reference>